<reference evidence="2 3" key="1">
    <citation type="submission" date="2016-03" db="EMBL/GenBank/DDBJ databases">
        <authorList>
            <person name="Ploux O."/>
        </authorList>
    </citation>
    <scope>NUCLEOTIDE SEQUENCE [LARGE SCALE GENOMIC DNA]</scope>
    <source>
        <strain evidence="2 3">UAMH 11012</strain>
    </source>
</reference>
<protein>
    <submittedName>
        <fullName evidence="2">Uncharacterized protein</fullName>
    </submittedName>
</protein>
<dbReference type="EMBL" id="FJOG01000001">
    <property type="protein sequence ID" value="CZR50137.1"/>
    <property type="molecule type" value="Genomic_DNA"/>
</dbReference>
<feature type="chain" id="PRO_5012656848" evidence="1">
    <location>
        <begin position="20"/>
        <end position="135"/>
    </location>
</feature>
<keyword evidence="3" id="KW-1185">Reference proteome</keyword>
<proteinExistence type="predicted"/>
<evidence type="ECO:0000313" key="2">
    <source>
        <dbReference type="EMBL" id="CZR50137.1"/>
    </source>
</evidence>
<organism evidence="2 3">
    <name type="scientific">Phialocephala subalpina</name>
    <dbReference type="NCBI Taxonomy" id="576137"/>
    <lineage>
        <taxon>Eukaryota</taxon>
        <taxon>Fungi</taxon>
        <taxon>Dikarya</taxon>
        <taxon>Ascomycota</taxon>
        <taxon>Pezizomycotina</taxon>
        <taxon>Leotiomycetes</taxon>
        <taxon>Helotiales</taxon>
        <taxon>Mollisiaceae</taxon>
        <taxon>Phialocephala</taxon>
        <taxon>Phialocephala fortinii species complex</taxon>
    </lineage>
</organism>
<gene>
    <name evidence="2" type="ORF">PAC_00009</name>
</gene>
<sequence>MKLATFLVLILTTLVLASASSQPSSFAKVIRASVTTTTSVTAAPSFTTKASATAKASTTTKATAVPSESVTGATGISWTYKVRPSPKSSKEKRQYEINFNCDDPGVKYGAGLMVRAEYVGLLMATRAGALGGLML</sequence>
<keyword evidence="1" id="KW-0732">Signal</keyword>
<feature type="signal peptide" evidence="1">
    <location>
        <begin position="1"/>
        <end position="19"/>
    </location>
</feature>
<dbReference type="Proteomes" id="UP000184330">
    <property type="component" value="Unassembled WGS sequence"/>
</dbReference>
<dbReference type="AlphaFoldDB" id="A0A1L7WBG6"/>
<name>A0A1L7WBG6_9HELO</name>
<evidence type="ECO:0000313" key="3">
    <source>
        <dbReference type="Proteomes" id="UP000184330"/>
    </source>
</evidence>
<evidence type="ECO:0000256" key="1">
    <source>
        <dbReference type="SAM" id="SignalP"/>
    </source>
</evidence>
<accession>A0A1L7WBG6</accession>